<gene>
    <name evidence="1" type="ORF">HAX54_007114</name>
</gene>
<protein>
    <submittedName>
        <fullName evidence="1">Uncharacterized protein</fullName>
    </submittedName>
</protein>
<sequence length="92" mass="10276">MQKLILDGLQITGDESDESHKVHDQRIVVPTMLNAIGDGFDLLVCYNITAACRGSGRFATSQLPSDLSILVEDITFYVHKYPLVRVWLPKSN</sequence>
<evidence type="ECO:0000313" key="1">
    <source>
        <dbReference type="EMBL" id="MCD7468698.1"/>
    </source>
</evidence>
<dbReference type="EMBL" id="JACEIK010001365">
    <property type="protein sequence ID" value="MCD7468698.1"/>
    <property type="molecule type" value="Genomic_DNA"/>
</dbReference>
<dbReference type="Proteomes" id="UP000823775">
    <property type="component" value="Unassembled WGS sequence"/>
</dbReference>
<organism evidence="1 2">
    <name type="scientific">Datura stramonium</name>
    <name type="common">Jimsonweed</name>
    <name type="synonym">Common thornapple</name>
    <dbReference type="NCBI Taxonomy" id="4076"/>
    <lineage>
        <taxon>Eukaryota</taxon>
        <taxon>Viridiplantae</taxon>
        <taxon>Streptophyta</taxon>
        <taxon>Embryophyta</taxon>
        <taxon>Tracheophyta</taxon>
        <taxon>Spermatophyta</taxon>
        <taxon>Magnoliopsida</taxon>
        <taxon>eudicotyledons</taxon>
        <taxon>Gunneridae</taxon>
        <taxon>Pentapetalae</taxon>
        <taxon>asterids</taxon>
        <taxon>lamiids</taxon>
        <taxon>Solanales</taxon>
        <taxon>Solanaceae</taxon>
        <taxon>Solanoideae</taxon>
        <taxon>Datureae</taxon>
        <taxon>Datura</taxon>
    </lineage>
</organism>
<name>A0ABS8TC20_DATST</name>
<evidence type="ECO:0000313" key="2">
    <source>
        <dbReference type="Proteomes" id="UP000823775"/>
    </source>
</evidence>
<proteinExistence type="predicted"/>
<keyword evidence="2" id="KW-1185">Reference proteome</keyword>
<comment type="caution">
    <text evidence="1">The sequence shown here is derived from an EMBL/GenBank/DDBJ whole genome shotgun (WGS) entry which is preliminary data.</text>
</comment>
<reference evidence="1 2" key="1">
    <citation type="journal article" date="2021" name="BMC Genomics">
        <title>Datura genome reveals duplications of psychoactive alkaloid biosynthetic genes and high mutation rate following tissue culture.</title>
        <authorList>
            <person name="Rajewski A."/>
            <person name="Carter-House D."/>
            <person name="Stajich J."/>
            <person name="Litt A."/>
        </authorList>
    </citation>
    <scope>NUCLEOTIDE SEQUENCE [LARGE SCALE GENOMIC DNA]</scope>
    <source>
        <strain evidence="1">AR-01</strain>
    </source>
</reference>
<accession>A0ABS8TC20</accession>